<sequence>MHHTRYTNEINKQIISVTQIDFFLKFHYHKKDIDNNICELYKKYKEKYNVKSFNKLPVSAYTYPRYSKITNFDELKTELIYEKEINEIEEEYDDDDEQNNINNYDGNIEILFPMINEKENEDIKKKKTDNIYKSEKKSLRQRIYDGEVMFYEDYIEQLAVKDYEHFFKKPYEIKRKDEGGKNYFYGKKLEMNKEEDIYRKFYGFDDAYFLNKLQLKNKSPQKEKNKEEKQKKRNEEKILERQCGKKLSYEDKKFILNIIEENQLQDNSIYKYYMQNKCIFDKNLPEFKKKELLCGYIPDIILPANVRKVKHPKNCGVPLSSLHIYAQFIHELFKCPYIYNAIDVELGKYWKTNENELLNIMKSEKIKKGYKKDIYTATKEQLEKSSAKLKNLLKNDEVSDDTRKKFTINFKMPKKEKTNLVVSKGRYII</sequence>
<organism evidence="1 2">
    <name type="scientific">Plasmodium falciparum UGT5.1</name>
    <dbReference type="NCBI Taxonomy" id="1237627"/>
    <lineage>
        <taxon>Eukaryota</taxon>
        <taxon>Sar</taxon>
        <taxon>Alveolata</taxon>
        <taxon>Apicomplexa</taxon>
        <taxon>Aconoidasida</taxon>
        <taxon>Haemosporida</taxon>
        <taxon>Plasmodiidae</taxon>
        <taxon>Plasmodium</taxon>
        <taxon>Plasmodium (Laverania)</taxon>
    </lineage>
</organism>
<evidence type="ECO:0000313" key="1">
    <source>
        <dbReference type="EMBL" id="EWC75755.1"/>
    </source>
</evidence>
<evidence type="ECO:0000313" key="2">
    <source>
        <dbReference type="Proteomes" id="UP000030697"/>
    </source>
</evidence>
<dbReference type="Proteomes" id="UP000030697">
    <property type="component" value="Unassembled WGS sequence"/>
</dbReference>
<gene>
    <name evidence="1" type="ORF">C923_03567</name>
</gene>
<name>W7JAL2_PLAFA</name>
<proteinExistence type="predicted"/>
<protein>
    <recommendedName>
        <fullName evidence="3">Apical exonemal protein</fullName>
    </recommendedName>
</protein>
<dbReference type="EMBL" id="KE124624">
    <property type="protein sequence ID" value="EWC75755.1"/>
    <property type="molecule type" value="Genomic_DNA"/>
</dbReference>
<reference evidence="1 2" key="1">
    <citation type="submission" date="2013-02" db="EMBL/GenBank/DDBJ databases">
        <title>The Genome Sequence of Plasmodium falciparum UGT5.1.</title>
        <authorList>
            <consortium name="The Broad Institute Genome Sequencing Platform"/>
            <consortium name="The Broad Institute Genome Sequencing Center for Infectious Disease"/>
            <person name="Neafsey D."/>
            <person name="Cheeseman I."/>
            <person name="Volkman S."/>
            <person name="Adams J."/>
            <person name="Walker B."/>
            <person name="Young S.K."/>
            <person name="Zeng Q."/>
            <person name="Gargeya S."/>
            <person name="Fitzgerald M."/>
            <person name="Haas B."/>
            <person name="Abouelleil A."/>
            <person name="Alvarado L."/>
            <person name="Arachchi H.M."/>
            <person name="Berlin A.M."/>
            <person name="Chapman S.B."/>
            <person name="Dewar J."/>
            <person name="Goldberg J."/>
            <person name="Griggs A."/>
            <person name="Gujja S."/>
            <person name="Hansen M."/>
            <person name="Howarth C."/>
            <person name="Imamovic A."/>
            <person name="Larimer J."/>
            <person name="McCowan C."/>
            <person name="Murphy C."/>
            <person name="Neiman D."/>
            <person name="Pearson M."/>
            <person name="Priest M."/>
            <person name="Roberts A."/>
            <person name="Saif S."/>
            <person name="Shea T."/>
            <person name="Sisk P."/>
            <person name="Sykes S."/>
            <person name="Wortman J."/>
            <person name="Nusbaum C."/>
            <person name="Birren B."/>
        </authorList>
    </citation>
    <scope>NUCLEOTIDE SEQUENCE [LARGE SCALE GENOMIC DNA]</scope>
    <source>
        <strain evidence="1 2">UGT5.1</strain>
    </source>
</reference>
<dbReference type="OrthoDB" id="364460at2759"/>
<accession>W7JAL2</accession>
<evidence type="ECO:0008006" key="3">
    <source>
        <dbReference type="Google" id="ProtNLM"/>
    </source>
</evidence>
<dbReference type="AlphaFoldDB" id="W7JAL2"/>